<dbReference type="PANTHER" id="PTHR30037:SF4">
    <property type="entry name" value="DNA-3-METHYLADENINE GLYCOSYLASE I"/>
    <property type="match status" value="1"/>
</dbReference>
<dbReference type="Gene3D" id="1.10.340.30">
    <property type="entry name" value="Hypothetical protein, domain 2"/>
    <property type="match status" value="1"/>
</dbReference>
<keyword evidence="2" id="KW-1185">Reference proteome</keyword>
<dbReference type="InterPro" id="IPR005019">
    <property type="entry name" value="Adenine_glyco"/>
</dbReference>
<dbReference type="InterPro" id="IPR052891">
    <property type="entry name" value="DNA-3mA_glycosylase"/>
</dbReference>
<dbReference type="EMBL" id="BAABAB010000015">
    <property type="protein sequence ID" value="GAA3619523.1"/>
    <property type="molecule type" value="Genomic_DNA"/>
</dbReference>
<dbReference type="Proteomes" id="UP001501490">
    <property type="component" value="Unassembled WGS sequence"/>
</dbReference>
<proteinExistence type="predicted"/>
<protein>
    <submittedName>
        <fullName evidence="1">DNA-3-methyladenine glycosylase I</fullName>
    </submittedName>
</protein>
<dbReference type="Pfam" id="PF03352">
    <property type="entry name" value="Adenine_glyco"/>
    <property type="match status" value="1"/>
</dbReference>
<accession>A0ABP6ZW49</accession>
<dbReference type="SUPFAM" id="SSF48150">
    <property type="entry name" value="DNA-glycosylase"/>
    <property type="match status" value="1"/>
</dbReference>
<comment type="caution">
    <text evidence="1">The sequence shown here is derived from an EMBL/GenBank/DDBJ whole genome shotgun (WGS) entry which is preliminary data.</text>
</comment>
<organism evidence="1 2">
    <name type="scientific">Microlunatus ginsengisoli</name>
    <dbReference type="NCBI Taxonomy" id="363863"/>
    <lineage>
        <taxon>Bacteria</taxon>
        <taxon>Bacillati</taxon>
        <taxon>Actinomycetota</taxon>
        <taxon>Actinomycetes</taxon>
        <taxon>Propionibacteriales</taxon>
        <taxon>Propionibacteriaceae</taxon>
        <taxon>Microlunatus</taxon>
    </lineage>
</organism>
<name>A0ABP6ZW49_9ACTN</name>
<dbReference type="InterPro" id="IPR011257">
    <property type="entry name" value="DNA_glycosylase"/>
</dbReference>
<evidence type="ECO:0000313" key="2">
    <source>
        <dbReference type="Proteomes" id="UP001501490"/>
    </source>
</evidence>
<gene>
    <name evidence="1" type="ORF">GCM10022236_22190</name>
</gene>
<reference evidence="2" key="1">
    <citation type="journal article" date="2019" name="Int. J. Syst. Evol. Microbiol.">
        <title>The Global Catalogue of Microorganisms (GCM) 10K type strain sequencing project: providing services to taxonomists for standard genome sequencing and annotation.</title>
        <authorList>
            <consortium name="The Broad Institute Genomics Platform"/>
            <consortium name="The Broad Institute Genome Sequencing Center for Infectious Disease"/>
            <person name="Wu L."/>
            <person name="Ma J."/>
        </authorList>
    </citation>
    <scope>NUCLEOTIDE SEQUENCE [LARGE SCALE GENOMIC DNA]</scope>
    <source>
        <strain evidence="2">JCM 16929</strain>
    </source>
</reference>
<evidence type="ECO:0000313" key="1">
    <source>
        <dbReference type="EMBL" id="GAA3619523.1"/>
    </source>
</evidence>
<dbReference type="PANTHER" id="PTHR30037">
    <property type="entry name" value="DNA-3-METHYLADENINE GLYCOSYLASE 1"/>
    <property type="match status" value="1"/>
</dbReference>
<sequence length="201" mass="21975">MIGDDGLARPTWAASDPLLRDYYDTEWGMPIRDERGLFERISLEAFQSGLSWVTILRKRPAFRAAFAEFDPDVVAAFGDSDVERLLGDSAIVRNRAKIEATIANAAATVALRAEGGLVDLVWSFRPETEPAAPESYADLRSTSPESVALSKTLRKRGFKFVGPTTMYALMQAVGIVDDHFVGSHRRGSSGVWPASSDRPGP</sequence>